<dbReference type="Proteomes" id="UP001143463">
    <property type="component" value="Unassembled WGS sequence"/>
</dbReference>
<proteinExistence type="predicted"/>
<evidence type="ECO:0000256" key="3">
    <source>
        <dbReference type="ARBA" id="ARBA00023163"/>
    </source>
</evidence>
<dbReference type="Pfam" id="PF09339">
    <property type="entry name" value="HTH_IclR"/>
    <property type="match status" value="1"/>
</dbReference>
<dbReference type="InterPro" id="IPR036388">
    <property type="entry name" value="WH-like_DNA-bd_sf"/>
</dbReference>
<accession>A0A9W6NZI9</accession>
<name>A0A9W6NZI9_9PSEU</name>
<dbReference type="PROSITE" id="PS51077">
    <property type="entry name" value="HTH_ICLR"/>
    <property type="match status" value="1"/>
</dbReference>
<reference evidence="6" key="2">
    <citation type="submission" date="2023-01" db="EMBL/GenBank/DDBJ databases">
        <authorList>
            <person name="Sun Q."/>
            <person name="Evtushenko L."/>
        </authorList>
    </citation>
    <scope>NUCLEOTIDE SEQUENCE</scope>
    <source>
        <strain evidence="6">VKM Ac-1069</strain>
    </source>
</reference>
<gene>
    <name evidence="6" type="ORF">GCM10017577_61170</name>
</gene>
<dbReference type="EMBL" id="BSFQ01000039">
    <property type="protein sequence ID" value="GLL14968.1"/>
    <property type="molecule type" value="Genomic_DNA"/>
</dbReference>
<dbReference type="AlphaFoldDB" id="A0A9W6NZI9"/>
<evidence type="ECO:0000259" key="4">
    <source>
        <dbReference type="PROSITE" id="PS51077"/>
    </source>
</evidence>
<dbReference type="InterPro" id="IPR050707">
    <property type="entry name" value="HTH_MetabolicPath_Reg"/>
</dbReference>
<keyword evidence="2" id="KW-0238">DNA-binding</keyword>
<dbReference type="GO" id="GO:0045892">
    <property type="term" value="P:negative regulation of DNA-templated transcription"/>
    <property type="evidence" value="ECO:0007669"/>
    <property type="project" value="TreeGrafter"/>
</dbReference>
<dbReference type="SUPFAM" id="SSF46785">
    <property type="entry name" value="Winged helix' DNA-binding domain"/>
    <property type="match status" value="1"/>
</dbReference>
<dbReference type="GO" id="GO:0003700">
    <property type="term" value="F:DNA-binding transcription factor activity"/>
    <property type="evidence" value="ECO:0007669"/>
    <property type="project" value="TreeGrafter"/>
</dbReference>
<protein>
    <submittedName>
        <fullName evidence="6">IclR family transcriptional regulator</fullName>
    </submittedName>
</protein>
<dbReference type="PANTHER" id="PTHR30136">
    <property type="entry name" value="HELIX-TURN-HELIX TRANSCRIPTIONAL REGULATOR, ICLR FAMILY"/>
    <property type="match status" value="1"/>
</dbReference>
<dbReference type="InterPro" id="IPR005471">
    <property type="entry name" value="Tscrpt_reg_IclR_N"/>
</dbReference>
<evidence type="ECO:0000313" key="7">
    <source>
        <dbReference type="Proteomes" id="UP001143463"/>
    </source>
</evidence>
<dbReference type="PROSITE" id="PS51078">
    <property type="entry name" value="ICLR_ED"/>
    <property type="match status" value="1"/>
</dbReference>
<evidence type="ECO:0000259" key="5">
    <source>
        <dbReference type="PROSITE" id="PS51078"/>
    </source>
</evidence>
<dbReference type="Pfam" id="PF01614">
    <property type="entry name" value="IclR_C"/>
    <property type="match status" value="1"/>
</dbReference>
<feature type="domain" description="IclR-ED" evidence="5">
    <location>
        <begin position="63"/>
        <end position="239"/>
    </location>
</feature>
<organism evidence="6 7">
    <name type="scientific">Pseudonocardia halophobica</name>
    <dbReference type="NCBI Taxonomy" id="29401"/>
    <lineage>
        <taxon>Bacteria</taxon>
        <taxon>Bacillati</taxon>
        <taxon>Actinomycetota</taxon>
        <taxon>Actinomycetes</taxon>
        <taxon>Pseudonocardiales</taxon>
        <taxon>Pseudonocardiaceae</taxon>
        <taxon>Pseudonocardia</taxon>
    </lineage>
</organism>
<evidence type="ECO:0000256" key="2">
    <source>
        <dbReference type="ARBA" id="ARBA00023125"/>
    </source>
</evidence>
<dbReference type="InterPro" id="IPR036390">
    <property type="entry name" value="WH_DNA-bd_sf"/>
</dbReference>
<evidence type="ECO:0000256" key="1">
    <source>
        <dbReference type="ARBA" id="ARBA00023015"/>
    </source>
</evidence>
<evidence type="ECO:0000313" key="6">
    <source>
        <dbReference type="EMBL" id="GLL14968.1"/>
    </source>
</evidence>
<dbReference type="PANTHER" id="PTHR30136:SF39">
    <property type="entry name" value="TRANSCRIPTIONAL REGULATORY PROTEIN"/>
    <property type="match status" value="1"/>
</dbReference>
<keyword evidence="3" id="KW-0804">Transcription</keyword>
<keyword evidence="1" id="KW-0805">Transcription regulation</keyword>
<sequence length="241" mass="25685">MRSMQRVVAILEGVATARGPATAARVSTEIGLSLSTVSRIMRELAEEQMLDRLDDGSYVLGSRVFRLVRDARAGGDPMATVHRVLAELRDRTGETASLNVRRDDTRVCIASVDSRHELRRVVPVGDAMPLVGTATGDVLMAELAAAEQTALIDRARDAAGSRVDLLARLRETAERGWAVQADGLISGVTGVAVPVRSGGAVVAAVTLSGPTTRMSPEIVEKCLPDLEDAARRIAPWVREPG</sequence>
<comment type="caution">
    <text evidence="6">The sequence shown here is derived from an EMBL/GenBank/DDBJ whole genome shotgun (WGS) entry which is preliminary data.</text>
</comment>
<keyword evidence="7" id="KW-1185">Reference proteome</keyword>
<dbReference type="Gene3D" id="3.30.450.40">
    <property type="match status" value="1"/>
</dbReference>
<dbReference type="Gene3D" id="1.10.10.10">
    <property type="entry name" value="Winged helix-like DNA-binding domain superfamily/Winged helix DNA-binding domain"/>
    <property type="match status" value="1"/>
</dbReference>
<dbReference type="SUPFAM" id="SSF55781">
    <property type="entry name" value="GAF domain-like"/>
    <property type="match status" value="1"/>
</dbReference>
<dbReference type="GO" id="GO:0003677">
    <property type="term" value="F:DNA binding"/>
    <property type="evidence" value="ECO:0007669"/>
    <property type="project" value="UniProtKB-KW"/>
</dbReference>
<reference evidence="6" key="1">
    <citation type="journal article" date="2014" name="Int. J. Syst. Evol. Microbiol.">
        <title>Complete genome sequence of Corynebacterium casei LMG S-19264T (=DSM 44701T), isolated from a smear-ripened cheese.</title>
        <authorList>
            <consortium name="US DOE Joint Genome Institute (JGI-PGF)"/>
            <person name="Walter F."/>
            <person name="Albersmeier A."/>
            <person name="Kalinowski J."/>
            <person name="Ruckert C."/>
        </authorList>
    </citation>
    <scope>NUCLEOTIDE SEQUENCE</scope>
    <source>
        <strain evidence="6">VKM Ac-1069</strain>
    </source>
</reference>
<dbReference type="InterPro" id="IPR014757">
    <property type="entry name" value="Tscrpt_reg_IclR_C"/>
</dbReference>
<dbReference type="SMART" id="SM00346">
    <property type="entry name" value="HTH_ICLR"/>
    <property type="match status" value="1"/>
</dbReference>
<feature type="domain" description="HTH iclR-type" evidence="4">
    <location>
        <begin position="1"/>
        <end position="62"/>
    </location>
</feature>
<dbReference type="InterPro" id="IPR029016">
    <property type="entry name" value="GAF-like_dom_sf"/>
</dbReference>